<feature type="signal peptide" evidence="2">
    <location>
        <begin position="1"/>
        <end position="27"/>
    </location>
</feature>
<dbReference type="KEGG" id="syf:Synpcc7942_0374"/>
<keyword evidence="2" id="KW-0732">Signal</keyword>
<dbReference type="PaxDb" id="1140-Synpcc7942_0374"/>
<dbReference type="AlphaFoldDB" id="Q31RB3"/>
<reference evidence="4" key="1">
    <citation type="submission" date="2005-08" db="EMBL/GenBank/DDBJ databases">
        <title>Complete sequence of chromosome 1 of Synechococcus elongatus PCC 7942.</title>
        <authorList>
            <consortium name="US DOE Joint Genome Institute"/>
            <person name="Copeland A."/>
            <person name="Lucas S."/>
            <person name="Lapidus A."/>
            <person name="Barry K."/>
            <person name="Detter J.C."/>
            <person name="Glavina T."/>
            <person name="Hammon N."/>
            <person name="Israni S."/>
            <person name="Pitluck S."/>
            <person name="Schmutz J."/>
            <person name="Larimer F."/>
            <person name="Land M."/>
            <person name="Kyrpides N."/>
            <person name="Lykidis A."/>
            <person name="Richardson P."/>
        </authorList>
    </citation>
    <scope>NUCLEOTIDE SEQUENCE [LARGE SCALE GENOMIC DNA]</scope>
    <source>
        <strain evidence="4">ATCC 33912 / PCC 7942 / FACHB-805</strain>
    </source>
</reference>
<protein>
    <submittedName>
        <fullName evidence="3">Uncharacterized protein</fullName>
    </submittedName>
</protein>
<proteinExistence type="predicted"/>
<organism evidence="3 4">
    <name type="scientific">Synechococcus elongatus (strain ATCC 33912 / PCC 7942 / FACHB-805)</name>
    <name type="common">Anacystis nidulans R2</name>
    <dbReference type="NCBI Taxonomy" id="1140"/>
    <lineage>
        <taxon>Bacteria</taxon>
        <taxon>Bacillati</taxon>
        <taxon>Cyanobacteriota</taxon>
        <taxon>Cyanophyceae</taxon>
        <taxon>Synechococcales</taxon>
        <taxon>Synechococcaceae</taxon>
        <taxon>Synechococcus</taxon>
    </lineage>
</organism>
<feature type="chain" id="PRO_5004220512" evidence="2">
    <location>
        <begin position="28"/>
        <end position="94"/>
    </location>
</feature>
<gene>
    <name evidence="3" type="ordered locus">Synpcc7942_0374</name>
</gene>
<feature type="region of interest" description="Disordered" evidence="1">
    <location>
        <begin position="48"/>
        <end position="94"/>
    </location>
</feature>
<dbReference type="HOGENOM" id="CLU_2385059_0_0_3"/>
<keyword evidence="4" id="KW-1185">Reference proteome</keyword>
<feature type="compositionally biased region" description="Low complexity" evidence="1">
    <location>
        <begin position="60"/>
        <end position="87"/>
    </location>
</feature>
<evidence type="ECO:0000256" key="1">
    <source>
        <dbReference type="SAM" id="MobiDB-lite"/>
    </source>
</evidence>
<evidence type="ECO:0000256" key="2">
    <source>
        <dbReference type="SAM" id="SignalP"/>
    </source>
</evidence>
<dbReference type="EMBL" id="CP000100">
    <property type="protein sequence ID" value="ABB56406.1"/>
    <property type="molecule type" value="Genomic_DNA"/>
</dbReference>
<dbReference type="Proteomes" id="UP000889800">
    <property type="component" value="Chromosome"/>
</dbReference>
<dbReference type="BioCyc" id="SYNEL:SYNPCC7942_0374-MONOMER"/>
<evidence type="ECO:0000313" key="3">
    <source>
        <dbReference type="EMBL" id="ABB56406.1"/>
    </source>
</evidence>
<accession>Q31RB3</accession>
<dbReference type="GeneID" id="72429193"/>
<name>Q31RB3_SYNE7</name>
<dbReference type="RefSeq" id="WP_011377553.1">
    <property type="nucleotide sequence ID" value="NC_007604.1"/>
</dbReference>
<sequence length="94" mass="9720">MSPKFVVHIAAKAALLLPLMAAGATEAVNVPQARSSAIEVELTELSPTATPATLIASNDFGGSDFGNNSRNNSDSNNQSDSGNQRRNGNNSDFG</sequence>
<evidence type="ECO:0000313" key="4">
    <source>
        <dbReference type="Proteomes" id="UP000889800"/>
    </source>
</evidence>